<keyword evidence="3" id="KW-1185">Reference proteome</keyword>
<gene>
    <name evidence="2" type="ORF">ACFOSB_00040</name>
</gene>
<proteinExistence type="predicted"/>
<dbReference type="Proteomes" id="UP001595803">
    <property type="component" value="Unassembled WGS sequence"/>
</dbReference>
<dbReference type="EMBL" id="JBHRZG010000001">
    <property type="protein sequence ID" value="MFC3831252.1"/>
    <property type="molecule type" value="Genomic_DNA"/>
</dbReference>
<organism evidence="2 3">
    <name type="scientific">Deinococcus rufus</name>
    <dbReference type="NCBI Taxonomy" id="2136097"/>
    <lineage>
        <taxon>Bacteria</taxon>
        <taxon>Thermotogati</taxon>
        <taxon>Deinococcota</taxon>
        <taxon>Deinococci</taxon>
        <taxon>Deinococcales</taxon>
        <taxon>Deinococcaceae</taxon>
        <taxon>Deinococcus</taxon>
    </lineage>
</organism>
<accession>A0ABV7Z1C5</accession>
<sequence length="732" mass="78113">MKQSTGGFALVVVLSLVVVLAIVLVTYSTLTVGNVRTSASSGNASAGFYAAEAALNARAEQIRQKYRGFLVPGGTSPSATTPCKGTNLGTGDFACQSASVGGRAVTSYAKVDATQSITIPQGEDFEFLNAQETPTTVYGQAVGSTGNPEAIASLVFRSRLVPLFQFAVFFDKDLEFTNTANLTMNGPIHTNGNLFLDAGTNATLAINGQTTSSNTIYRGWKHDAKCTGTVNIADEGGTMRTLACSGTRVAPTATSMKTTYGNRLKTLPRLDVPTVAELQPRSSATYWSKADVRIVLKRTIGASNLATSTWTPYFVRVDGSPISGATCSAGLASTQTFRDNREAQYWEDPAQGNDSNRATRRLLEVNMRQLLTCLQTNRTLLSLSGLADTTEGGLVLYMTVDDTAGTGILTSALAGNTAGGSISQGGGANNYGVRLSNAALLRSTVATDPTPLGVTVVTDQALFIRGSYNSASTRANGWLPASIIADSVNVLSKDWDTQRTCQVRSGSTLFWMSRTRWAKVGTIAKVDVTGWTSTQMSATNVTKAEASSTSVMGQTWYAYNSGTYNSSYGETPAIDSATPSGGDSKSQVPLWCRNAISASDPVNTSVSSGSIVNAAILSGTSTTGSEGMLYADSLMDQSGGVHNMMRFHEDWGSNGTNPNNTVDYRYTGSLVSLNIPLHAFGDFRRGESRFYEPPRRIWAFEENFRDANNLPPLTPRFVYLKQDNFTRQFEQP</sequence>
<evidence type="ECO:0008006" key="4">
    <source>
        <dbReference type="Google" id="ProtNLM"/>
    </source>
</evidence>
<evidence type="ECO:0000313" key="3">
    <source>
        <dbReference type="Proteomes" id="UP001595803"/>
    </source>
</evidence>
<keyword evidence="1" id="KW-0812">Transmembrane</keyword>
<name>A0ABV7Z1C5_9DEIO</name>
<keyword evidence="1" id="KW-0472">Membrane</keyword>
<feature type="transmembrane region" description="Helical" evidence="1">
    <location>
        <begin position="7"/>
        <end position="30"/>
    </location>
</feature>
<dbReference type="RefSeq" id="WP_322473247.1">
    <property type="nucleotide sequence ID" value="NZ_JBHRZG010000001.1"/>
</dbReference>
<evidence type="ECO:0000313" key="2">
    <source>
        <dbReference type="EMBL" id="MFC3831252.1"/>
    </source>
</evidence>
<comment type="caution">
    <text evidence="2">The sequence shown here is derived from an EMBL/GenBank/DDBJ whole genome shotgun (WGS) entry which is preliminary data.</text>
</comment>
<reference evidence="3" key="1">
    <citation type="journal article" date="2019" name="Int. J. Syst. Evol. Microbiol.">
        <title>The Global Catalogue of Microorganisms (GCM) 10K type strain sequencing project: providing services to taxonomists for standard genome sequencing and annotation.</title>
        <authorList>
            <consortium name="The Broad Institute Genomics Platform"/>
            <consortium name="The Broad Institute Genome Sequencing Center for Infectious Disease"/>
            <person name="Wu L."/>
            <person name="Ma J."/>
        </authorList>
    </citation>
    <scope>NUCLEOTIDE SEQUENCE [LARGE SCALE GENOMIC DNA]</scope>
    <source>
        <strain evidence="3">CCTCC AB 2017081</strain>
    </source>
</reference>
<evidence type="ECO:0000256" key="1">
    <source>
        <dbReference type="SAM" id="Phobius"/>
    </source>
</evidence>
<keyword evidence="1" id="KW-1133">Transmembrane helix</keyword>
<protein>
    <recommendedName>
        <fullName evidence="4">Type 4 fimbrial biogenesis protein PilX N-terminal domain-containing protein</fullName>
    </recommendedName>
</protein>